<dbReference type="EMBL" id="CP042913">
    <property type="protein sequence ID" value="QEG35878.1"/>
    <property type="molecule type" value="Genomic_DNA"/>
</dbReference>
<name>A0A5B9QAG2_9BACT</name>
<keyword evidence="1" id="KW-1133">Transmembrane helix</keyword>
<evidence type="ECO:0000313" key="2">
    <source>
        <dbReference type="EMBL" id="QEG35878.1"/>
    </source>
</evidence>
<evidence type="ECO:0000313" key="3">
    <source>
        <dbReference type="Proteomes" id="UP000323917"/>
    </source>
</evidence>
<dbReference type="AlphaFoldDB" id="A0A5B9QAG2"/>
<sequence length="69" mass="7934">MKGDKRRRLPKLTWKQCLARGMFVLVFGGSFFASLAMHVFSHPDVPHILVFVLLIGGGSYLFWINWKPN</sequence>
<proteinExistence type="predicted"/>
<dbReference type="KEGG" id="bgok:Pr1d_31840"/>
<dbReference type="Proteomes" id="UP000323917">
    <property type="component" value="Chromosome"/>
</dbReference>
<evidence type="ECO:0000256" key="1">
    <source>
        <dbReference type="SAM" id="Phobius"/>
    </source>
</evidence>
<gene>
    <name evidence="2" type="ORF">Pr1d_31840</name>
</gene>
<keyword evidence="3" id="KW-1185">Reference proteome</keyword>
<feature type="transmembrane region" description="Helical" evidence="1">
    <location>
        <begin position="47"/>
        <end position="66"/>
    </location>
</feature>
<feature type="transmembrane region" description="Helical" evidence="1">
    <location>
        <begin position="21"/>
        <end position="41"/>
    </location>
</feature>
<accession>A0A5B9QAG2</accession>
<organism evidence="2 3">
    <name type="scientific">Bythopirellula goksoeyrii</name>
    <dbReference type="NCBI Taxonomy" id="1400387"/>
    <lineage>
        <taxon>Bacteria</taxon>
        <taxon>Pseudomonadati</taxon>
        <taxon>Planctomycetota</taxon>
        <taxon>Planctomycetia</taxon>
        <taxon>Pirellulales</taxon>
        <taxon>Lacipirellulaceae</taxon>
        <taxon>Bythopirellula</taxon>
    </lineage>
</organism>
<keyword evidence="1" id="KW-0472">Membrane</keyword>
<keyword evidence="1" id="KW-0812">Transmembrane</keyword>
<protein>
    <submittedName>
        <fullName evidence="2">Uncharacterized protein</fullName>
    </submittedName>
</protein>
<reference evidence="2 3" key="1">
    <citation type="submission" date="2019-08" db="EMBL/GenBank/DDBJ databases">
        <title>Deep-cultivation of Planctomycetes and their phenomic and genomic characterization uncovers novel biology.</title>
        <authorList>
            <person name="Wiegand S."/>
            <person name="Jogler M."/>
            <person name="Boedeker C."/>
            <person name="Pinto D."/>
            <person name="Vollmers J."/>
            <person name="Rivas-Marin E."/>
            <person name="Kohn T."/>
            <person name="Peeters S.H."/>
            <person name="Heuer A."/>
            <person name="Rast P."/>
            <person name="Oberbeckmann S."/>
            <person name="Bunk B."/>
            <person name="Jeske O."/>
            <person name="Meyerdierks A."/>
            <person name="Storesund J.E."/>
            <person name="Kallscheuer N."/>
            <person name="Luecker S."/>
            <person name="Lage O.M."/>
            <person name="Pohl T."/>
            <person name="Merkel B.J."/>
            <person name="Hornburger P."/>
            <person name="Mueller R.-W."/>
            <person name="Bruemmer F."/>
            <person name="Labrenz M."/>
            <person name="Spormann A.M."/>
            <person name="Op den Camp H."/>
            <person name="Overmann J."/>
            <person name="Amann R."/>
            <person name="Jetten M.S.M."/>
            <person name="Mascher T."/>
            <person name="Medema M.H."/>
            <person name="Devos D.P."/>
            <person name="Kaster A.-K."/>
            <person name="Ovreas L."/>
            <person name="Rohde M."/>
            <person name="Galperin M.Y."/>
            <person name="Jogler C."/>
        </authorList>
    </citation>
    <scope>NUCLEOTIDE SEQUENCE [LARGE SCALE GENOMIC DNA]</scope>
    <source>
        <strain evidence="2 3">Pr1d</strain>
    </source>
</reference>